<keyword evidence="2" id="KW-1185">Reference proteome</keyword>
<accession>A0AAD7AJ07</accession>
<comment type="caution">
    <text evidence="1">The sequence shown here is derived from an EMBL/GenBank/DDBJ whole genome shotgun (WGS) entry which is preliminary data.</text>
</comment>
<name>A0AAD7AJ07_9AGAR</name>
<evidence type="ECO:0000313" key="2">
    <source>
        <dbReference type="Proteomes" id="UP001218218"/>
    </source>
</evidence>
<organism evidence="1 2">
    <name type="scientific">Mycena albidolilacea</name>
    <dbReference type="NCBI Taxonomy" id="1033008"/>
    <lineage>
        <taxon>Eukaryota</taxon>
        <taxon>Fungi</taxon>
        <taxon>Dikarya</taxon>
        <taxon>Basidiomycota</taxon>
        <taxon>Agaricomycotina</taxon>
        <taxon>Agaricomycetes</taxon>
        <taxon>Agaricomycetidae</taxon>
        <taxon>Agaricales</taxon>
        <taxon>Marasmiineae</taxon>
        <taxon>Mycenaceae</taxon>
        <taxon>Mycena</taxon>
    </lineage>
</organism>
<dbReference type="EMBL" id="JARIHO010000006">
    <property type="protein sequence ID" value="KAJ7359867.1"/>
    <property type="molecule type" value="Genomic_DNA"/>
</dbReference>
<evidence type="ECO:0000313" key="1">
    <source>
        <dbReference type="EMBL" id="KAJ7359867.1"/>
    </source>
</evidence>
<dbReference type="AlphaFoldDB" id="A0AAD7AJ07"/>
<protein>
    <submittedName>
        <fullName evidence="1">Uncharacterized protein</fullName>
    </submittedName>
</protein>
<reference evidence="1" key="1">
    <citation type="submission" date="2023-03" db="EMBL/GenBank/DDBJ databases">
        <title>Massive genome expansion in bonnet fungi (Mycena s.s.) driven by repeated elements and novel gene families across ecological guilds.</title>
        <authorList>
            <consortium name="Lawrence Berkeley National Laboratory"/>
            <person name="Harder C.B."/>
            <person name="Miyauchi S."/>
            <person name="Viragh M."/>
            <person name="Kuo A."/>
            <person name="Thoen E."/>
            <person name="Andreopoulos B."/>
            <person name="Lu D."/>
            <person name="Skrede I."/>
            <person name="Drula E."/>
            <person name="Henrissat B."/>
            <person name="Morin E."/>
            <person name="Kohler A."/>
            <person name="Barry K."/>
            <person name="LaButti K."/>
            <person name="Morin E."/>
            <person name="Salamov A."/>
            <person name="Lipzen A."/>
            <person name="Mereny Z."/>
            <person name="Hegedus B."/>
            <person name="Baldrian P."/>
            <person name="Stursova M."/>
            <person name="Weitz H."/>
            <person name="Taylor A."/>
            <person name="Grigoriev I.V."/>
            <person name="Nagy L.G."/>
            <person name="Martin F."/>
            <person name="Kauserud H."/>
        </authorList>
    </citation>
    <scope>NUCLEOTIDE SEQUENCE</scope>
    <source>
        <strain evidence="1">CBHHK002</strain>
    </source>
</reference>
<sequence length="199" mass="23139">MQIESHREVLQYTTQKPKLSIAIDPTDLKHRDNVVPRPNLMISVAQLGSLSERYRIHILTEAAHGTWRPVAITDRNVLRFQSVEDDENGGNIGNTNQRRRPFISRFVDKDCVASRPDNNRIKPHRKQQRLGDPLRPVKKELRCSERDLCERWEEGDKLQGDETKECQMKAVDFFEEMVDKGCPRRRSMMNVPGCSENIM</sequence>
<gene>
    <name evidence="1" type="ORF">DFH08DRAFT_801629</name>
</gene>
<dbReference type="Proteomes" id="UP001218218">
    <property type="component" value="Unassembled WGS sequence"/>
</dbReference>
<proteinExistence type="predicted"/>